<keyword evidence="2 5" id="KW-0853">WD repeat</keyword>
<dbReference type="SMART" id="SM01033">
    <property type="entry name" value="BING4CT"/>
    <property type="match status" value="1"/>
</dbReference>
<evidence type="ECO:0000256" key="5">
    <source>
        <dbReference type="PROSITE-ProRule" id="PRU00221"/>
    </source>
</evidence>
<dbReference type="PANTHER" id="PTHR14085:SF3">
    <property type="entry name" value="WD REPEAT-CONTAINING PROTEIN 46"/>
    <property type="match status" value="1"/>
</dbReference>
<organism evidence="8 9">
    <name type="scientific">Saccoglossus kowalevskii</name>
    <name type="common">Acorn worm</name>
    <dbReference type="NCBI Taxonomy" id="10224"/>
    <lineage>
        <taxon>Eukaryota</taxon>
        <taxon>Metazoa</taxon>
        <taxon>Hemichordata</taxon>
        <taxon>Enteropneusta</taxon>
        <taxon>Harrimaniidae</taxon>
        <taxon>Saccoglossus</taxon>
    </lineage>
</organism>
<dbReference type="InterPro" id="IPR012952">
    <property type="entry name" value="BING4_C_dom"/>
</dbReference>
<feature type="compositionally biased region" description="Basic and acidic residues" evidence="6">
    <location>
        <begin position="520"/>
        <end position="574"/>
    </location>
</feature>
<reference evidence="9" key="1">
    <citation type="submission" date="2025-08" db="UniProtKB">
        <authorList>
            <consortium name="RefSeq"/>
        </authorList>
    </citation>
    <scope>IDENTIFICATION</scope>
    <source>
        <tissue evidence="9">Testes</tissue>
    </source>
</reference>
<dbReference type="PROSITE" id="PS50082">
    <property type="entry name" value="WD_REPEATS_2"/>
    <property type="match status" value="1"/>
</dbReference>
<dbReference type="InterPro" id="IPR001680">
    <property type="entry name" value="WD40_rpt"/>
</dbReference>
<keyword evidence="8" id="KW-1185">Reference proteome</keyword>
<accession>A0ABM0GZN1</accession>
<dbReference type="RefSeq" id="XP_002740951.1">
    <property type="nucleotide sequence ID" value="XM_002740905.2"/>
</dbReference>
<evidence type="ECO:0000256" key="1">
    <source>
        <dbReference type="ARBA" id="ARBA00004604"/>
    </source>
</evidence>
<dbReference type="SUPFAM" id="SSF50978">
    <property type="entry name" value="WD40 repeat-like"/>
    <property type="match status" value="1"/>
</dbReference>
<evidence type="ECO:0000256" key="6">
    <source>
        <dbReference type="SAM" id="MobiDB-lite"/>
    </source>
</evidence>
<feature type="compositionally biased region" description="Basic and acidic residues" evidence="6">
    <location>
        <begin position="22"/>
        <end position="42"/>
    </location>
</feature>
<evidence type="ECO:0000259" key="7">
    <source>
        <dbReference type="SMART" id="SM01033"/>
    </source>
</evidence>
<evidence type="ECO:0000313" key="8">
    <source>
        <dbReference type="Proteomes" id="UP000694865"/>
    </source>
</evidence>
<dbReference type="InterPro" id="IPR015943">
    <property type="entry name" value="WD40/YVTN_repeat-like_dom_sf"/>
</dbReference>
<feature type="domain" description="BING4 C-terminal" evidence="7">
    <location>
        <begin position="397"/>
        <end position="475"/>
    </location>
</feature>
<keyword evidence="4" id="KW-0539">Nucleus</keyword>
<proteinExistence type="predicted"/>
<feature type="region of interest" description="Disordered" evidence="6">
    <location>
        <begin position="1"/>
        <end position="64"/>
    </location>
</feature>
<comment type="subcellular location">
    <subcellularLocation>
        <location evidence="1">Nucleus</location>
        <location evidence="1">Nucleolus</location>
    </subcellularLocation>
</comment>
<dbReference type="Pfam" id="PF08149">
    <property type="entry name" value="BING4CT"/>
    <property type="match status" value="1"/>
</dbReference>
<dbReference type="Pfam" id="PF00400">
    <property type="entry name" value="WD40"/>
    <property type="match status" value="1"/>
</dbReference>
<name>A0ABM0GZN1_SACKO</name>
<dbReference type="SMART" id="SM00320">
    <property type="entry name" value="WD40"/>
    <property type="match status" value="4"/>
</dbReference>
<gene>
    <name evidence="9" type="primary">LOC100375846</name>
</gene>
<feature type="repeat" description="WD" evidence="5">
    <location>
        <begin position="316"/>
        <end position="357"/>
    </location>
</feature>
<evidence type="ECO:0000256" key="4">
    <source>
        <dbReference type="ARBA" id="ARBA00023242"/>
    </source>
</evidence>
<evidence type="ECO:0000313" key="9">
    <source>
        <dbReference type="RefSeq" id="XP_002740951.1"/>
    </source>
</evidence>
<evidence type="ECO:0000256" key="3">
    <source>
        <dbReference type="ARBA" id="ARBA00022737"/>
    </source>
</evidence>
<dbReference type="PANTHER" id="PTHR14085">
    <property type="entry name" value="WD-REPEAT PROTEIN BING4"/>
    <property type="match status" value="1"/>
</dbReference>
<protein>
    <submittedName>
        <fullName evidence="9">WD repeat-containing protein 46-like</fullName>
    </submittedName>
</protein>
<dbReference type="GeneID" id="100375846"/>
<dbReference type="InterPro" id="IPR036322">
    <property type="entry name" value="WD40_repeat_dom_sf"/>
</dbReference>
<dbReference type="Gene3D" id="2.130.10.10">
    <property type="entry name" value="YVTN repeat-like/Quinoprotein amine dehydrogenase"/>
    <property type="match status" value="1"/>
</dbReference>
<keyword evidence="3" id="KW-0677">Repeat</keyword>
<dbReference type="InterPro" id="IPR040315">
    <property type="entry name" value="WDR46/Utp7"/>
</dbReference>
<dbReference type="Proteomes" id="UP000694865">
    <property type="component" value="Unplaced"/>
</dbReference>
<sequence length="574" mass="65675">MADDEFVLPKKANKKRTQRYYDTSKDKTPTLDKDEELKDGSHRNKKHKFERGSADPFKGPAPVPKEKVTKYVRGKKIDLQSESIPHVKHRHSMKRLEDKYAEAVKSAARSELLLTEEAGFLEADEDEETHQISQKEIRQAVDISSATKNFDLTLNQFGPYKLDYTRNGRHLLLGGRKGHLAAMDWVTKRPSFEINVMETIQEVQWLHIETMLAVAQKKWLYIYDNQGTELHCVNKFNDVLKMQFLPYHFLLATASATGFLKYLDVSIGREVASIRTKLGRLYCMKQNPHNAIIHLGHTNGTVTLWSPNLKGPIVKMLCHKSAVRSIAIDKSGLYMATSGQDRQLKIFDIRTFKPLQVYRIASGATELSFSQRGLLASACGNIVDVYKDCCTQSQDKPYMMHKMKYNITDLQFCPYEDVLGVTHTNGFESLLIPGAGEANFDALEQNPYQSKKARREWEVKALLEKIQPEMITMDTHKIAEVDMVTMEQKLAERKEILGYIPAAKFQPKHKMKGKSSSTKTEQRKKGVIEENKRDALRKESEKVQDSQKKVKAQEKEEIKLGKRSALDRFQTKSS</sequence>
<evidence type="ECO:0000256" key="2">
    <source>
        <dbReference type="ARBA" id="ARBA00022574"/>
    </source>
</evidence>
<feature type="region of interest" description="Disordered" evidence="6">
    <location>
        <begin position="507"/>
        <end position="574"/>
    </location>
</feature>